<dbReference type="Proteomes" id="UP000321570">
    <property type="component" value="Unassembled WGS sequence"/>
</dbReference>
<protein>
    <recommendedName>
        <fullName evidence="2">Dynamin stalk domain-containing protein</fullName>
    </recommendedName>
</protein>
<sequence length="70" mass="8062">MSSYPRLADEVERAINSRIRESEVKTKDQLRSLTDYQLAYMNTNHEDFIGFNNADPQNANQSAKQKLGNQ</sequence>
<feature type="region of interest" description="Disordered" evidence="1">
    <location>
        <begin position="50"/>
        <end position="70"/>
    </location>
</feature>
<feature type="compositionally biased region" description="Polar residues" evidence="1">
    <location>
        <begin position="54"/>
        <end position="70"/>
    </location>
</feature>
<evidence type="ECO:0000259" key="2">
    <source>
        <dbReference type="Pfam" id="PF01031"/>
    </source>
</evidence>
<dbReference type="AlphaFoldDB" id="A0A564YP14"/>
<accession>A0A564YP14</accession>
<evidence type="ECO:0000313" key="4">
    <source>
        <dbReference type="Proteomes" id="UP000321570"/>
    </source>
</evidence>
<evidence type="ECO:0000256" key="1">
    <source>
        <dbReference type="SAM" id="MobiDB-lite"/>
    </source>
</evidence>
<dbReference type="Gene3D" id="1.20.120.1240">
    <property type="entry name" value="Dynamin, middle domain"/>
    <property type="match status" value="1"/>
</dbReference>
<evidence type="ECO:0000313" key="3">
    <source>
        <dbReference type="EMBL" id="VUZ48458.1"/>
    </source>
</evidence>
<dbReference type="InterPro" id="IPR000375">
    <property type="entry name" value="Dynamin_stalk"/>
</dbReference>
<name>A0A564YP14_HYMDI</name>
<proteinExistence type="predicted"/>
<feature type="non-terminal residue" evidence="3">
    <location>
        <position position="70"/>
    </location>
</feature>
<feature type="domain" description="Dynamin stalk" evidence="2">
    <location>
        <begin position="1"/>
        <end position="54"/>
    </location>
</feature>
<gene>
    <name evidence="3" type="ORF">WMSIL1_LOCUS7795</name>
</gene>
<organism evidence="3 4">
    <name type="scientific">Hymenolepis diminuta</name>
    <name type="common">Rat tapeworm</name>
    <dbReference type="NCBI Taxonomy" id="6216"/>
    <lineage>
        <taxon>Eukaryota</taxon>
        <taxon>Metazoa</taxon>
        <taxon>Spiralia</taxon>
        <taxon>Lophotrochozoa</taxon>
        <taxon>Platyhelminthes</taxon>
        <taxon>Cestoda</taxon>
        <taxon>Eucestoda</taxon>
        <taxon>Cyclophyllidea</taxon>
        <taxon>Hymenolepididae</taxon>
        <taxon>Hymenolepis</taxon>
    </lineage>
</organism>
<keyword evidence="4" id="KW-1185">Reference proteome</keyword>
<dbReference type="Pfam" id="PF01031">
    <property type="entry name" value="Dynamin_M"/>
    <property type="match status" value="1"/>
</dbReference>
<dbReference type="EMBL" id="CABIJS010000291">
    <property type="protein sequence ID" value="VUZ48458.1"/>
    <property type="molecule type" value="Genomic_DNA"/>
</dbReference>
<reference evidence="3 4" key="1">
    <citation type="submission" date="2019-07" db="EMBL/GenBank/DDBJ databases">
        <authorList>
            <person name="Jastrzebski P J."/>
            <person name="Paukszto L."/>
            <person name="Jastrzebski P J."/>
        </authorList>
    </citation>
    <scope>NUCLEOTIDE SEQUENCE [LARGE SCALE GENOMIC DNA]</scope>
    <source>
        <strain evidence="3 4">WMS-il1</strain>
    </source>
</reference>